<dbReference type="OrthoDB" id="6712428at2"/>
<dbReference type="PATRIC" id="fig|1217698.3.peg.1976"/>
<reference evidence="2" key="3">
    <citation type="submission" date="2024-03" db="EMBL/GenBank/DDBJ databases">
        <authorList>
            <person name="Sun Q."/>
            <person name="Sedlacek I."/>
        </authorList>
    </citation>
    <scope>NUCLEOTIDE SEQUENCE</scope>
    <source>
        <strain evidence="2">CCM 8635</strain>
    </source>
</reference>
<dbReference type="GeneID" id="80103848"/>
<evidence type="ECO:0000313" key="4">
    <source>
        <dbReference type="Proteomes" id="UP000652691"/>
    </source>
</evidence>
<dbReference type="EMBL" id="BMDA01000001">
    <property type="protein sequence ID" value="GGH31874.1"/>
    <property type="molecule type" value="Genomic_DNA"/>
</dbReference>
<organism evidence="1 3">
    <name type="scientific">Acinetobacter courvalinii</name>
    <dbReference type="NCBI Taxonomy" id="280147"/>
    <lineage>
        <taxon>Bacteria</taxon>
        <taxon>Pseudomonadati</taxon>
        <taxon>Pseudomonadota</taxon>
        <taxon>Gammaproteobacteria</taxon>
        <taxon>Moraxellales</taxon>
        <taxon>Moraxellaceae</taxon>
        <taxon>Acinetobacter</taxon>
    </lineage>
</organism>
<name>N9MA79_9GAMM</name>
<dbReference type="EMBL" id="APSA01000006">
    <property type="protein sequence ID" value="ENX37854.1"/>
    <property type="molecule type" value="Genomic_DNA"/>
</dbReference>
<dbReference type="HOGENOM" id="CLU_195017_0_0_6"/>
<proteinExistence type="predicted"/>
<gene>
    <name evidence="1" type="ORF">F888_02034</name>
    <name evidence="2" type="ORF">GCM10007354_12810</name>
</gene>
<evidence type="ECO:0000313" key="2">
    <source>
        <dbReference type="EMBL" id="GGH31874.1"/>
    </source>
</evidence>
<sequence>MFELENKVRLRRQKMRKSEQLFIAYKKFLQEKKRQNDENSRLIFIVNYLEKINFAFYGMDGKQQLITELEKYYNENEILI</sequence>
<protein>
    <submittedName>
        <fullName evidence="1">Uncharacterized protein</fullName>
    </submittedName>
</protein>
<comment type="caution">
    <text evidence="1">The sequence shown here is derived from an EMBL/GenBank/DDBJ whole genome shotgun (WGS) entry which is preliminary data.</text>
</comment>
<evidence type="ECO:0000313" key="3">
    <source>
        <dbReference type="Proteomes" id="UP000013200"/>
    </source>
</evidence>
<evidence type="ECO:0000313" key="1">
    <source>
        <dbReference type="EMBL" id="ENX37854.1"/>
    </source>
</evidence>
<dbReference type="Proteomes" id="UP000013200">
    <property type="component" value="Unassembled WGS sequence"/>
</dbReference>
<reference evidence="2 4" key="2">
    <citation type="journal article" date="2014" name="Int. J. Syst. Evol. Microbiol.">
        <title>Complete genome sequence of Corynebacterium casei LMG S-19264T (=DSM 44701T), isolated from a smear-ripened cheese.</title>
        <authorList>
            <consortium name="US DOE Joint Genome Institute (JGI-PGF)"/>
            <person name="Walter F."/>
            <person name="Albersmeier A."/>
            <person name="Kalinowski J."/>
            <person name="Ruckert C."/>
        </authorList>
    </citation>
    <scope>NUCLEOTIDE SEQUENCE [LARGE SCALE GENOMIC DNA]</scope>
    <source>
        <strain evidence="2 4">CCM 8635</strain>
    </source>
</reference>
<dbReference type="AlphaFoldDB" id="N9MA79"/>
<reference evidence="1 3" key="1">
    <citation type="submission" date="2013-02" db="EMBL/GenBank/DDBJ databases">
        <title>The Genome Sequence of Acinetobacter sp. NIPH 3623.</title>
        <authorList>
            <consortium name="The Broad Institute Genome Sequencing Platform"/>
            <consortium name="The Broad Institute Genome Sequencing Center for Infectious Disease"/>
            <person name="Cerqueira G."/>
            <person name="Feldgarden M."/>
            <person name="Courvalin P."/>
            <person name="Perichon B."/>
            <person name="Grillot-Courvalin C."/>
            <person name="Clermont D."/>
            <person name="Rocha E."/>
            <person name="Yoon E.-J."/>
            <person name="Nemec A."/>
            <person name="Walker B."/>
            <person name="Young S.K."/>
            <person name="Zeng Q."/>
            <person name="Gargeya S."/>
            <person name="Fitzgerald M."/>
            <person name="Haas B."/>
            <person name="Abouelleil A."/>
            <person name="Alvarado L."/>
            <person name="Arachchi H.M."/>
            <person name="Berlin A.M."/>
            <person name="Chapman S.B."/>
            <person name="Dewar J."/>
            <person name="Goldberg J."/>
            <person name="Griggs A."/>
            <person name="Gujja S."/>
            <person name="Hansen M."/>
            <person name="Howarth C."/>
            <person name="Imamovic A."/>
            <person name="Larimer J."/>
            <person name="McCowan C."/>
            <person name="Murphy C."/>
            <person name="Neiman D."/>
            <person name="Pearson M."/>
            <person name="Priest M."/>
            <person name="Roberts A."/>
            <person name="Saif S."/>
            <person name="Shea T."/>
            <person name="Sisk P."/>
            <person name="Sykes S."/>
            <person name="Wortman J."/>
            <person name="Nusbaum C."/>
            <person name="Birren B."/>
        </authorList>
    </citation>
    <scope>NUCLEOTIDE SEQUENCE [LARGE SCALE GENOMIC DNA]</scope>
    <source>
        <strain evidence="1 3">NIPH 3623</strain>
    </source>
</reference>
<accession>N9PWH0</accession>
<dbReference type="Proteomes" id="UP000652691">
    <property type="component" value="Unassembled WGS sequence"/>
</dbReference>
<dbReference type="RefSeq" id="WP_005230111.1">
    <property type="nucleotide sequence ID" value="NZ_BMDA01000001.1"/>
</dbReference>
<keyword evidence="3" id="KW-1185">Reference proteome</keyword>
<accession>N9MA79</accession>